<evidence type="ECO:0000256" key="5">
    <source>
        <dbReference type="ARBA" id="ARBA00022692"/>
    </source>
</evidence>
<evidence type="ECO:0000256" key="3">
    <source>
        <dbReference type="ARBA" id="ARBA00022452"/>
    </source>
</evidence>
<organism evidence="16 17">
    <name type="scientific">Sphingomonas olei</name>
    <dbReference type="NCBI Taxonomy" id="1886787"/>
    <lineage>
        <taxon>Bacteria</taxon>
        <taxon>Pseudomonadati</taxon>
        <taxon>Pseudomonadota</taxon>
        <taxon>Alphaproteobacteria</taxon>
        <taxon>Sphingomonadales</taxon>
        <taxon>Sphingomonadaceae</taxon>
        <taxon>Sphingomonas</taxon>
    </lineage>
</organism>
<keyword evidence="3 11" id="KW-1134">Transmembrane beta strand</keyword>
<gene>
    <name evidence="16" type="ORF">E5988_15885</name>
</gene>
<keyword evidence="13" id="KW-0732">Signal</keyword>
<name>A0ABY2QDL9_9SPHN</name>
<dbReference type="Pfam" id="PF00593">
    <property type="entry name" value="TonB_dep_Rec_b-barrel"/>
    <property type="match status" value="1"/>
</dbReference>
<keyword evidence="6" id="KW-0408">Iron</keyword>
<protein>
    <submittedName>
        <fullName evidence="16">TonB-dependent receptor</fullName>
    </submittedName>
</protein>
<keyword evidence="2 11" id="KW-0813">Transport</keyword>
<evidence type="ECO:0000256" key="10">
    <source>
        <dbReference type="ARBA" id="ARBA00023237"/>
    </source>
</evidence>
<evidence type="ECO:0000313" key="16">
    <source>
        <dbReference type="EMBL" id="THG37427.1"/>
    </source>
</evidence>
<dbReference type="InterPro" id="IPR039426">
    <property type="entry name" value="TonB-dep_rcpt-like"/>
</dbReference>
<evidence type="ECO:0000256" key="2">
    <source>
        <dbReference type="ARBA" id="ARBA00022448"/>
    </source>
</evidence>
<dbReference type="InterPro" id="IPR012910">
    <property type="entry name" value="Plug_dom"/>
</dbReference>
<evidence type="ECO:0000256" key="1">
    <source>
        <dbReference type="ARBA" id="ARBA00004571"/>
    </source>
</evidence>
<feature type="domain" description="TonB-dependent receptor-like beta-barrel" evidence="14">
    <location>
        <begin position="318"/>
        <end position="766"/>
    </location>
</feature>
<keyword evidence="8 12" id="KW-0798">TonB box</keyword>
<keyword evidence="10 11" id="KW-0998">Cell outer membrane</keyword>
<feature type="chain" id="PRO_5046721086" evidence="13">
    <location>
        <begin position="29"/>
        <end position="803"/>
    </location>
</feature>
<evidence type="ECO:0000256" key="8">
    <source>
        <dbReference type="ARBA" id="ARBA00023077"/>
    </source>
</evidence>
<evidence type="ECO:0000256" key="13">
    <source>
        <dbReference type="SAM" id="SignalP"/>
    </source>
</evidence>
<dbReference type="Gene3D" id="2.40.170.20">
    <property type="entry name" value="TonB-dependent receptor, beta-barrel domain"/>
    <property type="match status" value="1"/>
</dbReference>
<reference evidence="16 17" key="1">
    <citation type="submission" date="2019-04" db="EMBL/GenBank/DDBJ databases">
        <title>Microbes associate with the intestines of laboratory mice.</title>
        <authorList>
            <person name="Navarre W."/>
            <person name="Wong E."/>
            <person name="Huang K.C."/>
            <person name="Tropini C."/>
            <person name="Ng K."/>
            <person name="Yu B."/>
        </authorList>
    </citation>
    <scope>NUCLEOTIDE SEQUENCE [LARGE SCALE GENOMIC DNA]</scope>
    <source>
        <strain evidence="16 17">NM83_B4-11</strain>
    </source>
</reference>
<evidence type="ECO:0000256" key="6">
    <source>
        <dbReference type="ARBA" id="ARBA00023004"/>
    </source>
</evidence>
<evidence type="ECO:0000256" key="9">
    <source>
        <dbReference type="ARBA" id="ARBA00023136"/>
    </source>
</evidence>
<keyword evidence="9 11" id="KW-0472">Membrane</keyword>
<evidence type="ECO:0000256" key="12">
    <source>
        <dbReference type="RuleBase" id="RU003357"/>
    </source>
</evidence>
<evidence type="ECO:0000259" key="14">
    <source>
        <dbReference type="Pfam" id="PF00593"/>
    </source>
</evidence>
<evidence type="ECO:0000313" key="17">
    <source>
        <dbReference type="Proteomes" id="UP000308038"/>
    </source>
</evidence>
<keyword evidence="5 11" id="KW-0812">Transmembrane</keyword>
<dbReference type="PANTHER" id="PTHR32552:SF81">
    <property type="entry name" value="TONB-DEPENDENT OUTER MEMBRANE RECEPTOR"/>
    <property type="match status" value="1"/>
</dbReference>
<dbReference type="SUPFAM" id="SSF56935">
    <property type="entry name" value="Porins"/>
    <property type="match status" value="1"/>
</dbReference>
<dbReference type="Pfam" id="PF07715">
    <property type="entry name" value="Plug"/>
    <property type="match status" value="1"/>
</dbReference>
<dbReference type="PANTHER" id="PTHR32552">
    <property type="entry name" value="FERRICHROME IRON RECEPTOR-RELATED"/>
    <property type="match status" value="1"/>
</dbReference>
<dbReference type="InterPro" id="IPR036942">
    <property type="entry name" value="Beta-barrel_TonB_sf"/>
</dbReference>
<evidence type="ECO:0000256" key="7">
    <source>
        <dbReference type="ARBA" id="ARBA00023065"/>
    </source>
</evidence>
<feature type="signal peptide" evidence="13">
    <location>
        <begin position="1"/>
        <end position="28"/>
    </location>
</feature>
<keyword evidence="4" id="KW-0410">Iron transport</keyword>
<keyword evidence="16" id="KW-0675">Receptor</keyword>
<dbReference type="PROSITE" id="PS52016">
    <property type="entry name" value="TONB_DEPENDENT_REC_3"/>
    <property type="match status" value="1"/>
</dbReference>
<evidence type="ECO:0000259" key="15">
    <source>
        <dbReference type="Pfam" id="PF07715"/>
    </source>
</evidence>
<sequence length="803" mass="87135">MRTGTKSHLNGVSALALLLAVVAAPAAAQDASATIEQAAVDDGDIVVTATKRSESVTKVPISITAFSQESLDQRGIRDIRDVVNQTPGIDIARGSTGSGGQTRVSIRGIDSTAGAATSAVYIDDTPIMARNSSLNYNGTTIPFLFDLERVEVLRGPQGTLFGASSQGGAVRFITPTPSLTQSSVYSRAAVNSTKDGGIGYEAGVAVGLPIIEGTLGLRLSAYHRRDGGWIDRQSWQDANDREENANFSDTTVLRAAMLWEPAAGLTIAPSIYYQDLKFNDRGDLWTRCPATTGSPISPDTVPCPNGVSDPGAGKHLNYSPIRQPSRDRFYLPSLKIGYDAGAISINSVTSYFDRHVEDINDATNVNDRVTFGNAYLFPITPGFDKSITWQNPNIYQKVFTQEVRLSGGDTDSPIKWTVGGYYSRGSVKSDLPIYQPHFNDLYFVRYGRTPQAAGVPPLVNGNARYYGNEETIEESIAAFANVDVKVVDRLTLNLGARYSRDTLDFDVVERGVSYVGGISTAAGRLRENPFLPKVGLSFQATRNALYYASFARGYRTGGVNKTLPDVCRTEADALGIDNANTYQSDRTDSYEIGTKNRLLGGSLQYEISAYYTKWNNIQQQLRLQCAFSLVANTAAATSKGFDASITMRPDSNLTIGAAVGYTDATYDETIQIGTAPIVVGGQQLGATPWTINLNAEYHLPTNSDLDPFIRFQYNYRSVNRGTFLWQVPTSTTYDPTRVLPTEAQSLDARAGVTLGPVSLQIYGENILNNVGYIANTPIYARGPLWRGSTLRPRTIGLQLIGRY</sequence>
<dbReference type="InterPro" id="IPR000531">
    <property type="entry name" value="Beta-barrel_TonB"/>
</dbReference>
<comment type="caution">
    <text evidence="16">The sequence shown here is derived from an EMBL/GenBank/DDBJ whole genome shotgun (WGS) entry which is preliminary data.</text>
</comment>
<feature type="domain" description="TonB-dependent receptor plug" evidence="15">
    <location>
        <begin position="57"/>
        <end position="169"/>
    </location>
</feature>
<comment type="similarity">
    <text evidence="11 12">Belongs to the TonB-dependent receptor family.</text>
</comment>
<accession>A0ABY2QDL9</accession>
<keyword evidence="7" id="KW-0406">Ion transport</keyword>
<evidence type="ECO:0000256" key="4">
    <source>
        <dbReference type="ARBA" id="ARBA00022496"/>
    </source>
</evidence>
<proteinExistence type="inferred from homology"/>
<dbReference type="Proteomes" id="UP000308038">
    <property type="component" value="Unassembled WGS sequence"/>
</dbReference>
<keyword evidence="17" id="KW-1185">Reference proteome</keyword>
<evidence type="ECO:0000256" key="11">
    <source>
        <dbReference type="PROSITE-ProRule" id="PRU01360"/>
    </source>
</evidence>
<dbReference type="EMBL" id="SSTI01000017">
    <property type="protein sequence ID" value="THG37427.1"/>
    <property type="molecule type" value="Genomic_DNA"/>
</dbReference>
<comment type="subcellular location">
    <subcellularLocation>
        <location evidence="1 11">Cell outer membrane</location>
        <topology evidence="1 11">Multi-pass membrane protein</topology>
    </subcellularLocation>
</comment>